<organism evidence="1 2">
    <name type="scientific">Salix dunnii</name>
    <dbReference type="NCBI Taxonomy" id="1413687"/>
    <lineage>
        <taxon>Eukaryota</taxon>
        <taxon>Viridiplantae</taxon>
        <taxon>Streptophyta</taxon>
        <taxon>Embryophyta</taxon>
        <taxon>Tracheophyta</taxon>
        <taxon>Spermatophyta</taxon>
        <taxon>Magnoliopsida</taxon>
        <taxon>eudicotyledons</taxon>
        <taxon>Gunneridae</taxon>
        <taxon>Pentapetalae</taxon>
        <taxon>rosids</taxon>
        <taxon>fabids</taxon>
        <taxon>Malpighiales</taxon>
        <taxon>Salicaceae</taxon>
        <taxon>Saliceae</taxon>
        <taxon>Salix</taxon>
    </lineage>
</organism>
<gene>
    <name evidence="1" type="ORF">SADUNF_Sadunf13G0067100</name>
</gene>
<accession>A0A835JHM6</accession>
<protein>
    <submittedName>
        <fullName evidence="1">Uncharacterized protein</fullName>
    </submittedName>
</protein>
<evidence type="ECO:0000313" key="2">
    <source>
        <dbReference type="Proteomes" id="UP000657918"/>
    </source>
</evidence>
<dbReference type="AlphaFoldDB" id="A0A835JHM6"/>
<dbReference type="Proteomes" id="UP000657918">
    <property type="component" value="Unassembled WGS sequence"/>
</dbReference>
<reference evidence="1 2" key="1">
    <citation type="submission" date="2020-10" db="EMBL/GenBank/DDBJ databases">
        <title>Plant Genome Project.</title>
        <authorList>
            <person name="Zhang R.-G."/>
        </authorList>
    </citation>
    <scope>NUCLEOTIDE SEQUENCE [LARGE SCALE GENOMIC DNA]</scope>
    <source>
        <strain evidence="1">FAFU-HL-1</strain>
        <tissue evidence="1">Leaf</tissue>
    </source>
</reference>
<comment type="caution">
    <text evidence="1">The sequence shown here is derived from an EMBL/GenBank/DDBJ whole genome shotgun (WGS) entry which is preliminary data.</text>
</comment>
<proteinExistence type="predicted"/>
<name>A0A835JHM6_9ROSI</name>
<dbReference type="EMBL" id="JADGMS010000013">
    <property type="protein sequence ID" value="KAF9670423.1"/>
    <property type="molecule type" value="Genomic_DNA"/>
</dbReference>
<sequence>MIAPVSTCMMKCYKHSSLTCNNEGKLVGVVFLKEFLKDVLLKVQHHDFQGGYPSQFLSRLNKFNFGVLMGSDSLVLVRSHLWSKVECIKKESGENDVCNTRTSKEITHLNPSLAQTSLTLEF</sequence>
<keyword evidence="2" id="KW-1185">Reference proteome</keyword>
<evidence type="ECO:0000313" key="1">
    <source>
        <dbReference type="EMBL" id="KAF9670423.1"/>
    </source>
</evidence>